<dbReference type="GeneID" id="106806143"/>
<evidence type="ECO:0000313" key="2">
    <source>
        <dbReference type="RefSeq" id="XP_014663496.1"/>
    </source>
</evidence>
<gene>
    <name evidence="2" type="primary">LOC106806143</name>
</gene>
<organism evidence="1 2">
    <name type="scientific">Priapulus caudatus</name>
    <name type="common">Priapulid worm</name>
    <dbReference type="NCBI Taxonomy" id="37621"/>
    <lineage>
        <taxon>Eukaryota</taxon>
        <taxon>Metazoa</taxon>
        <taxon>Ecdysozoa</taxon>
        <taxon>Scalidophora</taxon>
        <taxon>Priapulida</taxon>
        <taxon>Priapulimorpha</taxon>
        <taxon>Priapulimorphida</taxon>
        <taxon>Priapulidae</taxon>
        <taxon>Priapulus</taxon>
    </lineage>
</organism>
<name>A0ABM1DU75_PRICU</name>
<dbReference type="RefSeq" id="XP_014663496.1">
    <property type="nucleotide sequence ID" value="XM_014808010.1"/>
</dbReference>
<keyword evidence="1" id="KW-1185">Reference proteome</keyword>
<dbReference type="Proteomes" id="UP000695022">
    <property type="component" value="Unplaced"/>
</dbReference>
<evidence type="ECO:0000313" key="1">
    <source>
        <dbReference type="Proteomes" id="UP000695022"/>
    </source>
</evidence>
<accession>A0ABM1DU75</accession>
<proteinExistence type="predicted"/>
<sequence>MDTLLTTHFHTQWSKATKQWRLRPVKVKNHFSYIPLLQKMVLRKREEHAAEGGRLEEAAGLMESDPTRVLKNIATAPKPSQEELLQTWFTRYGARKQDMASEVKSYVARVNSKEPGFMAQTEESSTDDSE</sequence>
<protein>
    <submittedName>
        <fullName evidence="2">Uncharacterized protein LOC106806143</fullName>
    </submittedName>
</protein>
<reference evidence="2" key="1">
    <citation type="submission" date="2025-08" db="UniProtKB">
        <authorList>
            <consortium name="RefSeq"/>
        </authorList>
    </citation>
    <scope>IDENTIFICATION</scope>
</reference>